<sequence length="171" mass="18854">MDKQKNDGKLIVSVLMVCFAVTIGVMIFALCRPNDKKSAEFTPPPFESTAQHGKPEVSENLGYSSPNRDDMSYDFAVCGNVTMEGDKAIVYLTNIEGNKAWIKLRVFDEQGNMLGETGLIKPNEYVKYVTLSKTPEVGTKIKLKIMGYEPHTYYSAGAASLNTQIGGQIDQ</sequence>
<feature type="region of interest" description="Disordered" evidence="1">
    <location>
        <begin position="41"/>
        <end position="65"/>
    </location>
</feature>
<keyword evidence="2" id="KW-0472">Membrane</keyword>
<protein>
    <submittedName>
        <fullName evidence="3">Uncharacterized protein</fullName>
    </submittedName>
</protein>
<keyword evidence="2" id="KW-0812">Transmembrane</keyword>
<evidence type="ECO:0000256" key="2">
    <source>
        <dbReference type="SAM" id="Phobius"/>
    </source>
</evidence>
<keyword evidence="4" id="KW-1185">Reference proteome</keyword>
<reference evidence="3 4" key="1">
    <citation type="journal article" date="2021" name="ISME Commun">
        <title>Automated analysis of genomic sequences facilitates high-throughput and comprehensive description of bacteria.</title>
        <authorList>
            <person name="Hitch T.C.A."/>
        </authorList>
    </citation>
    <scope>NUCLEOTIDE SEQUENCE [LARGE SCALE GENOMIC DNA]</scope>
    <source>
        <strain evidence="3 4">Sanger_31</strain>
    </source>
</reference>
<gene>
    <name evidence="3" type="ORF">OCV57_11235</name>
</gene>
<dbReference type="EMBL" id="JAOQJZ010000012">
    <property type="protein sequence ID" value="MCU6706493.1"/>
    <property type="molecule type" value="Genomic_DNA"/>
</dbReference>
<feature type="transmembrane region" description="Helical" evidence="2">
    <location>
        <begin position="12"/>
        <end position="30"/>
    </location>
</feature>
<keyword evidence="2" id="KW-1133">Transmembrane helix</keyword>
<proteinExistence type="predicted"/>
<accession>A0AAE3IHP7</accession>
<dbReference type="Proteomes" id="UP001208131">
    <property type="component" value="Unassembled WGS sequence"/>
</dbReference>
<comment type="caution">
    <text evidence="3">The sequence shown here is derived from an EMBL/GenBank/DDBJ whole genome shotgun (WGS) entry which is preliminary data.</text>
</comment>
<evidence type="ECO:0000256" key="1">
    <source>
        <dbReference type="SAM" id="MobiDB-lite"/>
    </source>
</evidence>
<evidence type="ECO:0000313" key="3">
    <source>
        <dbReference type="EMBL" id="MCU6706493.1"/>
    </source>
</evidence>
<dbReference type="RefSeq" id="WP_267301639.1">
    <property type="nucleotide sequence ID" value="NZ_JAOQJZ010000012.1"/>
</dbReference>
<name>A0AAE3IHP7_9FIRM</name>
<evidence type="ECO:0000313" key="4">
    <source>
        <dbReference type="Proteomes" id="UP001208131"/>
    </source>
</evidence>
<organism evidence="3 4">
    <name type="scientific">Hominimerdicola aceti</name>
    <dbReference type="NCBI Taxonomy" id="2981726"/>
    <lineage>
        <taxon>Bacteria</taxon>
        <taxon>Bacillati</taxon>
        <taxon>Bacillota</taxon>
        <taxon>Clostridia</taxon>
        <taxon>Eubacteriales</taxon>
        <taxon>Oscillospiraceae</taxon>
        <taxon>Hominimerdicola</taxon>
    </lineage>
</organism>
<dbReference type="AlphaFoldDB" id="A0AAE3IHP7"/>